<protein>
    <submittedName>
        <fullName evidence="1">Uncharacterized protein</fullName>
    </submittedName>
</protein>
<keyword evidence="2" id="KW-1185">Reference proteome</keyword>
<evidence type="ECO:0000313" key="2">
    <source>
        <dbReference type="Proteomes" id="UP000522081"/>
    </source>
</evidence>
<name>A0A7Y9XYY7_9SPHN</name>
<proteinExistence type="predicted"/>
<dbReference type="RefSeq" id="WP_179408950.1">
    <property type="nucleotide sequence ID" value="NZ_BMGF01000020.1"/>
</dbReference>
<comment type="caution">
    <text evidence="1">The sequence shown here is derived from an EMBL/GenBank/DDBJ whole genome shotgun (WGS) entry which is preliminary data.</text>
</comment>
<evidence type="ECO:0000313" key="1">
    <source>
        <dbReference type="EMBL" id="NYH97194.1"/>
    </source>
</evidence>
<sequence>MLTEHHNHEVRMKIFRLSNLQIGPITIIAHDVHHATNLVLRRLHEGLRHWPPVSYSIAPWEPPAEMAPDILRNFAVRHADGLAHFTEGGWEVIGDRSDD</sequence>
<accession>A0A7Y9XYY7</accession>
<dbReference type="EMBL" id="JACBZF010000017">
    <property type="protein sequence ID" value="NYH97194.1"/>
    <property type="molecule type" value="Genomic_DNA"/>
</dbReference>
<organism evidence="1 2">
    <name type="scientific">Novosphingobium marinum</name>
    <dbReference type="NCBI Taxonomy" id="1514948"/>
    <lineage>
        <taxon>Bacteria</taxon>
        <taxon>Pseudomonadati</taxon>
        <taxon>Pseudomonadota</taxon>
        <taxon>Alphaproteobacteria</taxon>
        <taxon>Sphingomonadales</taxon>
        <taxon>Sphingomonadaceae</taxon>
        <taxon>Novosphingobium</taxon>
    </lineage>
</organism>
<reference evidence="1 2" key="1">
    <citation type="submission" date="2020-07" db="EMBL/GenBank/DDBJ databases">
        <title>Genomic Encyclopedia of Type Strains, Phase IV (KMG-IV): sequencing the most valuable type-strain genomes for metagenomic binning, comparative biology and taxonomic classification.</title>
        <authorList>
            <person name="Goeker M."/>
        </authorList>
    </citation>
    <scope>NUCLEOTIDE SEQUENCE [LARGE SCALE GENOMIC DNA]</scope>
    <source>
        <strain evidence="1 2">DSM 29043</strain>
    </source>
</reference>
<dbReference type="AlphaFoldDB" id="A0A7Y9XYY7"/>
<gene>
    <name evidence="1" type="ORF">FHS75_003555</name>
</gene>
<dbReference type="Proteomes" id="UP000522081">
    <property type="component" value="Unassembled WGS sequence"/>
</dbReference>